<sequence>MSSPEPPSSLDGHCSVVHNNALYAYTPSTLMMLPLEKGANWTTLDMGHSVTGAACVTGSADGDPNNQAMFVVGGYSHNLTYSGVQMYSFNDKKWETVSLPTTQMQNRVNHSAIYLAGSSSILVYAGSADSNYDASTSTLEITTAGGYYGIISGSAGGVAAAIKPVLLPWDNTTAVYVGGTPTNTEVFLYKAGNGWQPSGVSLAAGIPSDAGVALQSNSDGSKFLEIFDMASSPNNVSYVALSESGGNLAWPGEPVTFSSSSSTGAQKRDWGNLPSYNSSSAPSTSRTGFSIAQSDNGLVVISGGSKKDPVTLFNQSENSWVDTTALFGSQKNGALQHPLGATTTSAAPTATATSTTTSATATASASASSTALPSSGGSGTSTNVIIGATLGALAGVALLLAIILLILRRLNRKKDLTEKGGRRSAADDKDRLSFQDQGIEPLAQSAVPMARSQAPSAVDSIYMISGKFAEGNPSATPMVNTNNRAISRPLIPQNNSTTTNEPQNPTATRFLDPNHTRGDRSTNAGWSKYFQDTSATDVMNSHRNTIDSDISQESRSDYGSDAWPRGPEKSTAPNYGLQEPRPLGLPSHNPSSERLPTVGRGFAHHGHTAQISSADSASSVSDEDYEHDRRDAFSSGIPASINDTLHWSHPGIRPPSSNYTESLYQSSARNVATTHSEPMPHDGQSQARGSSAIFHQDSFNPSSRTNINSDMSWLNIHAEK</sequence>
<dbReference type="GeneID" id="55990659"/>
<evidence type="ECO:0000313" key="4">
    <source>
        <dbReference type="Proteomes" id="UP000509510"/>
    </source>
</evidence>
<feature type="compositionally biased region" description="Low complexity" evidence="1">
    <location>
        <begin position="275"/>
        <end position="288"/>
    </location>
</feature>
<dbReference type="Proteomes" id="UP000509510">
    <property type="component" value="Chromosome II"/>
</dbReference>
<keyword evidence="4" id="KW-1185">Reference proteome</keyword>
<evidence type="ECO:0000313" key="3">
    <source>
        <dbReference type="EMBL" id="QKX56054.1"/>
    </source>
</evidence>
<dbReference type="SUPFAM" id="SSF50965">
    <property type="entry name" value="Galactose oxidase, central domain"/>
    <property type="match status" value="1"/>
</dbReference>
<dbReference type="InterPro" id="IPR011043">
    <property type="entry name" value="Gal_Oxase/kelch_b-propeller"/>
</dbReference>
<dbReference type="EMBL" id="CP055899">
    <property type="protein sequence ID" value="QKX56054.1"/>
    <property type="molecule type" value="Genomic_DNA"/>
</dbReference>
<protein>
    <recommendedName>
        <fullName evidence="5">Pre-mRNA splicing factor CLF1</fullName>
    </recommendedName>
</protein>
<feature type="region of interest" description="Disordered" evidence="1">
    <location>
        <begin position="669"/>
        <end position="720"/>
    </location>
</feature>
<feature type="compositionally biased region" description="Polar residues" evidence="1">
    <location>
        <begin position="697"/>
        <end position="712"/>
    </location>
</feature>
<evidence type="ECO:0000256" key="2">
    <source>
        <dbReference type="SAM" id="Phobius"/>
    </source>
</evidence>
<gene>
    <name evidence="3" type="ORF">TRUGW13939_03154</name>
</gene>
<name>A0A7H8QQ23_TALRU</name>
<feature type="region of interest" description="Disordered" evidence="1">
    <location>
        <begin position="489"/>
        <end position="526"/>
    </location>
</feature>
<feature type="region of interest" description="Disordered" evidence="1">
    <location>
        <begin position="359"/>
        <end position="378"/>
    </location>
</feature>
<feature type="compositionally biased region" description="Polar residues" evidence="1">
    <location>
        <begin position="492"/>
        <end position="507"/>
    </location>
</feature>
<dbReference type="OrthoDB" id="5352000at2759"/>
<dbReference type="KEGG" id="trg:TRUGW13939_03154"/>
<feature type="transmembrane region" description="Helical" evidence="2">
    <location>
        <begin position="384"/>
        <end position="407"/>
    </location>
</feature>
<feature type="compositionally biased region" description="Polar residues" evidence="1">
    <location>
        <begin position="256"/>
        <end position="265"/>
    </location>
</feature>
<dbReference type="RefSeq" id="XP_035342232.1">
    <property type="nucleotide sequence ID" value="XM_035486339.1"/>
</dbReference>
<evidence type="ECO:0008006" key="5">
    <source>
        <dbReference type="Google" id="ProtNLM"/>
    </source>
</evidence>
<keyword evidence="2" id="KW-0472">Membrane</keyword>
<dbReference type="AlphaFoldDB" id="A0A7H8QQ23"/>
<keyword evidence="2" id="KW-0812">Transmembrane</keyword>
<organism evidence="3 4">
    <name type="scientific">Talaromyces rugulosus</name>
    <name type="common">Penicillium rugulosum</name>
    <dbReference type="NCBI Taxonomy" id="121627"/>
    <lineage>
        <taxon>Eukaryota</taxon>
        <taxon>Fungi</taxon>
        <taxon>Dikarya</taxon>
        <taxon>Ascomycota</taxon>
        <taxon>Pezizomycotina</taxon>
        <taxon>Eurotiomycetes</taxon>
        <taxon>Eurotiomycetidae</taxon>
        <taxon>Eurotiales</taxon>
        <taxon>Trichocomaceae</taxon>
        <taxon>Talaromyces</taxon>
        <taxon>Talaromyces sect. Islandici</taxon>
    </lineage>
</organism>
<keyword evidence="2" id="KW-1133">Transmembrane helix</keyword>
<feature type="region of interest" description="Disordered" evidence="1">
    <location>
        <begin position="255"/>
        <end position="288"/>
    </location>
</feature>
<dbReference type="InterPro" id="IPR015915">
    <property type="entry name" value="Kelch-typ_b-propeller"/>
</dbReference>
<evidence type="ECO:0000256" key="1">
    <source>
        <dbReference type="SAM" id="MobiDB-lite"/>
    </source>
</evidence>
<feature type="region of interest" description="Disordered" evidence="1">
    <location>
        <begin position="543"/>
        <end position="600"/>
    </location>
</feature>
<accession>A0A7H8QQ23</accession>
<proteinExistence type="predicted"/>
<dbReference type="Gene3D" id="2.120.10.80">
    <property type="entry name" value="Kelch-type beta propeller"/>
    <property type="match status" value="1"/>
</dbReference>
<feature type="region of interest" description="Disordered" evidence="1">
    <location>
        <begin position="607"/>
        <end position="626"/>
    </location>
</feature>
<reference evidence="4" key="1">
    <citation type="submission" date="2020-06" db="EMBL/GenBank/DDBJ databases">
        <title>A chromosome-scale genome assembly of Talaromyces rugulosus W13939.</title>
        <authorList>
            <person name="Wang B."/>
            <person name="Guo L."/>
            <person name="Ye K."/>
            <person name="Wang L."/>
        </authorList>
    </citation>
    <scope>NUCLEOTIDE SEQUENCE [LARGE SCALE GENOMIC DNA]</scope>
    <source>
        <strain evidence="4">W13939</strain>
    </source>
</reference>